<keyword evidence="1" id="KW-0812">Transmembrane</keyword>
<feature type="transmembrane region" description="Helical" evidence="1">
    <location>
        <begin position="47"/>
        <end position="69"/>
    </location>
</feature>
<feature type="transmembrane region" description="Helical" evidence="1">
    <location>
        <begin position="81"/>
        <end position="99"/>
    </location>
</feature>
<evidence type="ECO:0000313" key="3">
    <source>
        <dbReference type="Proteomes" id="UP000274909"/>
    </source>
</evidence>
<keyword evidence="1" id="KW-1133">Transmembrane helix</keyword>
<dbReference type="Proteomes" id="UP000274909">
    <property type="component" value="Unassembled WGS sequence"/>
</dbReference>
<protein>
    <submittedName>
        <fullName evidence="2">Uncharacterized protein</fullName>
    </submittedName>
</protein>
<name>A0A433JPZ3_9MICO</name>
<dbReference type="RefSeq" id="WP_127051044.1">
    <property type="nucleotide sequence ID" value="NZ_RZGZ01000004.1"/>
</dbReference>
<evidence type="ECO:0000256" key="1">
    <source>
        <dbReference type="SAM" id="Phobius"/>
    </source>
</evidence>
<reference evidence="2 3" key="1">
    <citation type="submission" date="2018-12" db="EMBL/GenBank/DDBJ databases">
        <authorList>
            <person name="Li F."/>
        </authorList>
    </citation>
    <scope>NUCLEOTIDE SEQUENCE [LARGE SCALE GENOMIC DNA]</scope>
    <source>
        <strain evidence="2 3">EGI 6500705</strain>
    </source>
</reference>
<gene>
    <name evidence="2" type="ORF">ELQ94_14320</name>
</gene>
<organism evidence="2 3">
    <name type="scientific">Labedella endophytica</name>
    <dbReference type="NCBI Taxonomy" id="1523160"/>
    <lineage>
        <taxon>Bacteria</taxon>
        <taxon>Bacillati</taxon>
        <taxon>Actinomycetota</taxon>
        <taxon>Actinomycetes</taxon>
        <taxon>Micrococcales</taxon>
        <taxon>Microbacteriaceae</taxon>
        <taxon>Labedella</taxon>
    </lineage>
</organism>
<sequence length="102" mass="10708">MEHADTAMRRAGTRGPGPAVALFTLGILVTCIRFPPADLTGWIAQTLGIPLGVPFLFTALLFGGAAWILHTPNSRHRVLRVVSLIAAIASAITGVFTISTSV</sequence>
<feature type="transmembrane region" description="Helical" evidence="1">
    <location>
        <begin position="17"/>
        <end position="35"/>
    </location>
</feature>
<proteinExistence type="predicted"/>
<accession>A0A433JPZ3</accession>
<dbReference type="AlphaFoldDB" id="A0A433JPZ3"/>
<keyword evidence="3" id="KW-1185">Reference proteome</keyword>
<evidence type="ECO:0000313" key="2">
    <source>
        <dbReference type="EMBL" id="RUQ98191.1"/>
    </source>
</evidence>
<dbReference type="OrthoDB" id="5123825at2"/>
<keyword evidence="1" id="KW-0472">Membrane</keyword>
<dbReference type="EMBL" id="RZGZ01000004">
    <property type="protein sequence ID" value="RUQ98191.1"/>
    <property type="molecule type" value="Genomic_DNA"/>
</dbReference>
<comment type="caution">
    <text evidence="2">The sequence shown here is derived from an EMBL/GenBank/DDBJ whole genome shotgun (WGS) entry which is preliminary data.</text>
</comment>